<proteinExistence type="predicted"/>
<comment type="caution">
    <text evidence="1">The sequence shown here is derived from an EMBL/GenBank/DDBJ whole genome shotgun (WGS) entry which is preliminary data.</text>
</comment>
<reference evidence="2" key="1">
    <citation type="submission" date="2017-03" db="EMBL/GenBank/DDBJ databases">
        <title>Phytopthora megakarya and P. palmivora, two closely related causual agents of cacao black pod achieved similar genome size and gene model numbers by different mechanisms.</title>
        <authorList>
            <person name="Ali S."/>
            <person name="Shao J."/>
            <person name="Larry D.J."/>
            <person name="Kronmiller B."/>
            <person name="Shen D."/>
            <person name="Strem M.D."/>
            <person name="Melnick R.L."/>
            <person name="Guiltinan M.J."/>
            <person name="Tyler B.M."/>
            <person name="Meinhardt L.W."/>
            <person name="Bailey B.A."/>
        </authorList>
    </citation>
    <scope>NUCLEOTIDE SEQUENCE [LARGE SCALE GENOMIC DNA]</scope>
    <source>
        <strain evidence="2">zdho120</strain>
    </source>
</reference>
<dbReference type="OrthoDB" id="122438at2759"/>
<accession>A0A225WJ60</accession>
<keyword evidence="2" id="KW-1185">Reference proteome</keyword>
<feature type="non-terminal residue" evidence="1">
    <location>
        <position position="1"/>
    </location>
</feature>
<dbReference type="AlphaFoldDB" id="A0A225WJ60"/>
<evidence type="ECO:0000313" key="2">
    <source>
        <dbReference type="Proteomes" id="UP000198211"/>
    </source>
</evidence>
<name>A0A225WJ60_9STRA</name>
<organism evidence="1 2">
    <name type="scientific">Phytophthora megakarya</name>
    <dbReference type="NCBI Taxonomy" id="4795"/>
    <lineage>
        <taxon>Eukaryota</taxon>
        <taxon>Sar</taxon>
        <taxon>Stramenopiles</taxon>
        <taxon>Oomycota</taxon>
        <taxon>Peronosporomycetes</taxon>
        <taxon>Peronosporales</taxon>
        <taxon>Peronosporaceae</taxon>
        <taxon>Phytophthora</taxon>
    </lineage>
</organism>
<dbReference type="Proteomes" id="UP000198211">
    <property type="component" value="Unassembled WGS sequence"/>
</dbReference>
<dbReference type="EMBL" id="NBNE01000779">
    <property type="protein sequence ID" value="OWZ17288.1"/>
    <property type="molecule type" value="Genomic_DNA"/>
</dbReference>
<sequence length="63" mass="7191">GSAELDRRVQRDAVIGDQAELTYTRIVNVQTYMSGLDAHDQLRLQRQVLVSCTYIVHPKPYCV</sequence>
<evidence type="ECO:0000313" key="1">
    <source>
        <dbReference type="EMBL" id="OWZ17288.1"/>
    </source>
</evidence>
<protein>
    <submittedName>
        <fullName evidence="1">Uncharacterized protein</fullName>
    </submittedName>
</protein>
<gene>
    <name evidence="1" type="ORF">PHMEG_0008785</name>
</gene>